<evidence type="ECO:0000313" key="2">
    <source>
        <dbReference type="Proteomes" id="UP000054783"/>
    </source>
</evidence>
<dbReference type="Proteomes" id="UP000054783">
    <property type="component" value="Unassembled WGS sequence"/>
</dbReference>
<organism evidence="1 2">
    <name type="scientific">Trichinella patagoniensis</name>
    <dbReference type="NCBI Taxonomy" id="990121"/>
    <lineage>
        <taxon>Eukaryota</taxon>
        <taxon>Metazoa</taxon>
        <taxon>Ecdysozoa</taxon>
        <taxon>Nematoda</taxon>
        <taxon>Enoplea</taxon>
        <taxon>Dorylaimia</taxon>
        <taxon>Trichinellida</taxon>
        <taxon>Trichinellidae</taxon>
        <taxon>Trichinella</taxon>
    </lineage>
</organism>
<sequence>MDLRDVLCWKLFGEPIGFYLNLGYGDNSFVSNILNYKDTVIGYSWMMIDCMFGDRDVMQLNSHDSNAIFIPSLQIQVIIMLINQ</sequence>
<protein>
    <submittedName>
        <fullName evidence="1">Uncharacterized protein</fullName>
    </submittedName>
</protein>
<evidence type="ECO:0000313" key="1">
    <source>
        <dbReference type="EMBL" id="KRY08294.1"/>
    </source>
</evidence>
<gene>
    <name evidence="1" type="ORF">T12_6552</name>
</gene>
<name>A0A0V0Z726_9BILA</name>
<reference evidence="1 2" key="1">
    <citation type="submission" date="2015-01" db="EMBL/GenBank/DDBJ databases">
        <title>Evolution of Trichinella species and genotypes.</title>
        <authorList>
            <person name="Korhonen P.K."/>
            <person name="Edoardo P."/>
            <person name="Giuseppe L.R."/>
            <person name="Gasser R.B."/>
        </authorList>
    </citation>
    <scope>NUCLEOTIDE SEQUENCE [LARGE SCALE GENOMIC DNA]</scope>
    <source>
        <strain evidence="1">ISS2496</strain>
    </source>
</reference>
<accession>A0A0V0Z726</accession>
<keyword evidence="2" id="KW-1185">Reference proteome</keyword>
<dbReference type="AlphaFoldDB" id="A0A0V0Z726"/>
<comment type="caution">
    <text evidence="1">The sequence shown here is derived from an EMBL/GenBank/DDBJ whole genome shotgun (WGS) entry which is preliminary data.</text>
</comment>
<proteinExistence type="predicted"/>
<dbReference type="EMBL" id="JYDQ01000345">
    <property type="protein sequence ID" value="KRY08294.1"/>
    <property type="molecule type" value="Genomic_DNA"/>
</dbReference>